<evidence type="ECO:0000313" key="2">
    <source>
        <dbReference type="EMBL" id="MBX31914.1"/>
    </source>
</evidence>
<protein>
    <submittedName>
        <fullName evidence="2">Uncharacterized protein MANES_06G159400</fullName>
    </submittedName>
</protein>
<evidence type="ECO:0000256" key="1">
    <source>
        <dbReference type="SAM" id="MobiDB-lite"/>
    </source>
</evidence>
<dbReference type="AlphaFoldDB" id="A0A2P2MNW0"/>
<proteinExistence type="predicted"/>
<name>A0A2P2MNW0_RHIMU</name>
<feature type="compositionally biased region" description="Pro residues" evidence="1">
    <location>
        <begin position="16"/>
        <end position="26"/>
    </location>
</feature>
<accession>A0A2P2MNW0</accession>
<reference evidence="2" key="1">
    <citation type="submission" date="2018-02" db="EMBL/GenBank/DDBJ databases">
        <title>Rhizophora mucronata_Transcriptome.</title>
        <authorList>
            <person name="Meera S.P."/>
            <person name="Sreeshan A."/>
            <person name="Augustine A."/>
        </authorList>
    </citation>
    <scope>NUCLEOTIDE SEQUENCE</scope>
    <source>
        <tissue evidence="2">Leaf</tissue>
    </source>
</reference>
<organism evidence="2">
    <name type="scientific">Rhizophora mucronata</name>
    <name type="common">Asiatic mangrove</name>
    <dbReference type="NCBI Taxonomy" id="61149"/>
    <lineage>
        <taxon>Eukaryota</taxon>
        <taxon>Viridiplantae</taxon>
        <taxon>Streptophyta</taxon>
        <taxon>Embryophyta</taxon>
        <taxon>Tracheophyta</taxon>
        <taxon>Spermatophyta</taxon>
        <taxon>Magnoliopsida</taxon>
        <taxon>eudicotyledons</taxon>
        <taxon>Gunneridae</taxon>
        <taxon>Pentapetalae</taxon>
        <taxon>rosids</taxon>
        <taxon>fabids</taxon>
        <taxon>Malpighiales</taxon>
        <taxon>Rhizophoraceae</taxon>
        <taxon>Rhizophora</taxon>
    </lineage>
</organism>
<sequence length="107" mass="11504">MLQPYVAAAVPGASSAPPPPRDPLLPPWRRSSSAPNPDRKSSTSGNQMAPVDRPSSGLLSARHCPASRRSLSVSTIRLSIRTLVGSGSSPNYLAKAAARRWRMLWRC</sequence>
<dbReference type="EMBL" id="GGEC01051430">
    <property type="protein sequence ID" value="MBX31914.1"/>
    <property type="molecule type" value="Transcribed_RNA"/>
</dbReference>
<feature type="region of interest" description="Disordered" evidence="1">
    <location>
        <begin position="1"/>
        <end position="69"/>
    </location>
</feature>